<dbReference type="Pfam" id="PF01740">
    <property type="entry name" value="STAS"/>
    <property type="match status" value="1"/>
</dbReference>
<evidence type="ECO:0000256" key="6">
    <source>
        <dbReference type="SAM" id="Phobius"/>
    </source>
</evidence>
<dbReference type="PROSITE" id="PS50801">
    <property type="entry name" value="STAS"/>
    <property type="match status" value="1"/>
</dbReference>
<evidence type="ECO:0000256" key="4">
    <source>
        <dbReference type="ARBA" id="ARBA00023136"/>
    </source>
</evidence>
<feature type="region of interest" description="Disordered" evidence="5">
    <location>
        <begin position="671"/>
        <end position="738"/>
    </location>
</feature>
<keyword evidence="3 6" id="KW-1133">Transmembrane helix</keyword>
<feature type="compositionally biased region" description="Polar residues" evidence="5">
    <location>
        <begin position="692"/>
        <end position="704"/>
    </location>
</feature>
<evidence type="ECO:0000259" key="7">
    <source>
        <dbReference type="PROSITE" id="PS50801"/>
    </source>
</evidence>
<feature type="transmembrane region" description="Helical" evidence="6">
    <location>
        <begin position="546"/>
        <end position="571"/>
    </location>
</feature>
<dbReference type="Gene3D" id="3.30.750.24">
    <property type="entry name" value="STAS domain"/>
    <property type="match status" value="1"/>
</dbReference>
<feature type="domain" description="STAS" evidence="7">
    <location>
        <begin position="599"/>
        <end position="823"/>
    </location>
</feature>
<proteinExistence type="predicted"/>
<dbReference type="CDD" id="cd07042">
    <property type="entry name" value="STAS_SulP_like_sulfate_transporter"/>
    <property type="match status" value="1"/>
</dbReference>
<dbReference type="SUPFAM" id="SSF52091">
    <property type="entry name" value="SpoIIaa-like"/>
    <property type="match status" value="1"/>
</dbReference>
<name>A0ABM0MHH3_SACKO</name>
<feature type="compositionally biased region" description="Polar residues" evidence="5">
    <location>
        <begin position="27"/>
        <end position="56"/>
    </location>
</feature>
<comment type="subcellular location">
    <subcellularLocation>
        <location evidence="1">Membrane</location>
        <topology evidence="1">Multi-pass membrane protein</topology>
    </subcellularLocation>
</comment>
<dbReference type="RefSeq" id="XP_006819464.1">
    <property type="nucleotide sequence ID" value="XM_006819401.1"/>
</dbReference>
<dbReference type="Pfam" id="PF00916">
    <property type="entry name" value="Sulfate_transp"/>
    <property type="match status" value="1"/>
</dbReference>
<reference evidence="9" key="1">
    <citation type="submission" date="2025-08" db="UniProtKB">
        <authorList>
            <consortium name="RefSeq"/>
        </authorList>
    </citation>
    <scope>IDENTIFICATION</scope>
    <source>
        <tissue evidence="9">Testes</tissue>
    </source>
</reference>
<evidence type="ECO:0000256" key="5">
    <source>
        <dbReference type="SAM" id="MobiDB-lite"/>
    </source>
</evidence>
<dbReference type="NCBIfam" id="TIGR00815">
    <property type="entry name" value="sulP"/>
    <property type="match status" value="1"/>
</dbReference>
<feature type="transmembrane region" description="Helical" evidence="6">
    <location>
        <begin position="413"/>
        <end position="437"/>
    </location>
</feature>
<feature type="transmembrane region" description="Helical" evidence="6">
    <location>
        <begin position="509"/>
        <end position="526"/>
    </location>
</feature>
<keyword evidence="8" id="KW-1185">Reference proteome</keyword>
<feature type="transmembrane region" description="Helical" evidence="6">
    <location>
        <begin position="290"/>
        <end position="310"/>
    </location>
</feature>
<evidence type="ECO:0000256" key="1">
    <source>
        <dbReference type="ARBA" id="ARBA00004141"/>
    </source>
</evidence>
<feature type="transmembrane region" description="Helical" evidence="6">
    <location>
        <begin position="449"/>
        <end position="471"/>
    </location>
</feature>
<protein>
    <submittedName>
        <fullName evidence="9">Sulfate transporter-like</fullName>
    </submittedName>
</protein>
<evidence type="ECO:0000313" key="9">
    <source>
        <dbReference type="RefSeq" id="XP_006819464.1"/>
    </source>
</evidence>
<keyword evidence="2 6" id="KW-0812">Transmembrane</keyword>
<dbReference type="Proteomes" id="UP000694865">
    <property type="component" value="Unplaced"/>
</dbReference>
<dbReference type="InterPro" id="IPR036513">
    <property type="entry name" value="STAS_dom_sf"/>
</dbReference>
<dbReference type="GeneID" id="102806910"/>
<organism evidence="8 9">
    <name type="scientific">Saccoglossus kowalevskii</name>
    <name type="common">Acorn worm</name>
    <dbReference type="NCBI Taxonomy" id="10224"/>
    <lineage>
        <taxon>Eukaryota</taxon>
        <taxon>Metazoa</taxon>
        <taxon>Hemichordata</taxon>
        <taxon>Enteropneusta</taxon>
        <taxon>Harrimaniidae</taxon>
        <taxon>Saccoglossus</taxon>
    </lineage>
</organism>
<feature type="transmembrane region" description="Helical" evidence="6">
    <location>
        <begin position="163"/>
        <end position="189"/>
    </location>
</feature>
<feature type="transmembrane region" description="Helical" evidence="6">
    <location>
        <begin position="251"/>
        <end position="278"/>
    </location>
</feature>
<dbReference type="PANTHER" id="PTHR11814">
    <property type="entry name" value="SULFATE TRANSPORTER"/>
    <property type="match status" value="1"/>
</dbReference>
<feature type="region of interest" description="Disordered" evidence="5">
    <location>
        <begin position="21"/>
        <end position="60"/>
    </location>
</feature>
<keyword evidence="4 6" id="KW-0472">Membrane</keyword>
<evidence type="ECO:0000256" key="3">
    <source>
        <dbReference type="ARBA" id="ARBA00022989"/>
    </source>
</evidence>
<evidence type="ECO:0000313" key="8">
    <source>
        <dbReference type="Proteomes" id="UP000694865"/>
    </source>
</evidence>
<dbReference type="InterPro" id="IPR011547">
    <property type="entry name" value="SLC26A/SulP_dom"/>
</dbReference>
<evidence type="ECO:0000256" key="2">
    <source>
        <dbReference type="ARBA" id="ARBA00022692"/>
    </source>
</evidence>
<feature type="transmembrane region" description="Helical" evidence="6">
    <location>
        <begin position="330"/>
        <end position="348"/>
    </location>
</feature>
<dbReference type="InterPro" id="IPR002645">
    <property type="entry name" value="STAS_dom"/>
</dbReference>
<sequence>MASLVSHRYLVSADEAEIDLEVDQRSQDNPNPDEQANNIITRKESISSSDRQVTGKKNNDDYEDIADIGDEDHHQSYQIERPTYTERQFHNEYKENDFEYVPYAQRLKKKIHKCHCGPRCCKDVIVSTLPILGWLPEYVIKTQLIRDIVSGITVCVMNIPQGMAYALLASLPPVYGLYLSFFAPIVYAFTGTSKDLAMGTYAIGSMMVGAAIEDVVPHYPADEPPTDYMNYNNTNTTAMPTWDREQELIDAAVILALIVGIIQLIMAVLHLGWITIYLSVPFMNGYISATACRLFTIQLINMLGVTVGSYSGAFDLFYTWGDIFENVDEWNYVTILLSISCILTIIAIKEIEIRYKKQLHGYPLGSELIVVILGTIASYLLDLEENYGVAVVGEIPAGLPTPSVPSTTYLTDLIGPAFPIVIISYAIAMVVVTLFAQKKGYKTDGNQELVAYGTTNVVVSFFSGFPASGAFDRTLVQDAAGGSSQIAGLVNSAVMLVVLLWIGPFFEALPSAVLASIIMITIADAFRNIPRDAKLYYNDILDFHVWWVTGMAVICFDIDLGLLIGVGFSIFIHVWRTQEPYCTLLGRIPDTELYKDIKWYSDANECPGVKIFCMHSSLYFANTAHFKARVYKLTKINPMQILRQKARQEQLELLERKKKLKEIKKDDSVDVIVPQESEQEMSQTRRRGHSTKPYSTDNNKSSDNLIVDEDDREMGSPHGTYIPELEDDDSYAGEDGLSTDLSPGNKIHTIIIDFSPLNFIDITGLTGLQQLFREYRLIGIKILLAHCKKRVRDFLSNVHFYEKVGIEETACLFVTVHDAVLSTAAPDKVNN</sequence>
<feature type="transmembrane region" description="Helical" evidence="6">
    <location>
        <begin position="360"/>
        <end position="381"/>
    </location>
</feature>
<dbReference type="InterPro" id="IPR001902">
    <property type="entry name" value="SLC26A/SulP_fam"/>
</dbReference>
<accession>A0ABM0MHH3</accession>
<feature type="transmembrane region" description="Helical" evidence="6">
    <location>
        <begin position="483"/>
        <end position="502"/>
    </location>
</feature>
<gene>
    <name evidence="9" type="primary">LOC102806910</name>
</gene>